<evidence type="ECO:0000313" key="2">
    <source>
        <dbReference type="EMBL" id="GAG23060.1"/>
    </source>
</evidence>
<keyword evidence="1" id="KW-0813">Transport</keyword>
<protein>
    <recommendedName>
        <fullName evidence="3">Calx-beta domain-containing protein</fullName>
    </recommendedName>
</protein>
<accession>X0VXN9</accession>
<keyword evidence="1" id="KW-0406">Ion transport</keyword>
<proteinExistence type="predicted"/>
<dbReference type="GO" id="GO:0030001">
    <property type="term" value="P:metal ion transport"/>
    <property type="evidence" value="ECO:0007669"/>
    <property type="project" value="TreeGrafter"/>
</dbReference>
<sequence length="257" mass="25452">ESVNLQLSNVTGTQAVLGAQATHEATITDDDTATIAFQSVSSATADEIAGNHAVTVELTVATGTTPSAITVDVTDVGGGTATADADYTAVGTVTLTFPAGSASGATQTFNLAVLGDTDVEVNETVNLQLNNVIGTQAVLGAQATHEATITDDDTATIAFQSVSSATADEIAGNHAVTVELTVATGTTPSAITVDVTDVGGGTATADADYIAVGTVTLTFPAGSASGATQTFNLAVLGDTDVEVNETVNLQLNNITGT</sequence>
<dbReference type="PANTHER" id="PTHR11878:SF65">
    <property type="entry name" value="NA_CA-EXCHANGE PROTEIN, ISOFORM G"/>
    <property type="match status" value="1"/>
</dbReference>
<evidence type="ECO:0008006" key="3">
    <source>
        <dbReference type="Google" id="ProtNLM"/>
    </source>
</evidence>
<dbReference type="GO" id="GO:0016020">
    <property type="term" value="C:membrane"/>
    <property type="evidence" value="ECO:0007669"/>
    <property type="project" value="TreeGrafter"/>
</dbReference>
<dbReference type="PANTHER" id="PTHR11878">
    <property type="entry name" value="SODIUM/CALCIUM EXCHANGER"/>
    <property type="match status" value="1"/>
</dbReference>
<comment type="caution">
    <text evidence="2">The sequence shown here is derived from an EMBL/GenBank/DDBJ whole genome shotgun (WGS) entry which is preliminary data.</text>
</comment>
<name>X0VXN9_9ZZZZ</name>
<feature type="non-terminal residue" evidence="2">
    <location>
        <position position="257"/>
    </location>
</feature>
<dbReference type="AlphaFoldDB" id="X0VXN9"/>
<dbReference type="InterPro" id="IPR051171">
    <property type="entry name" value="CaCA"/>
</dbReference>
<dbReference type="SUPFAM" id="SSF141072">
    <property type="entry name" value="CalX-like"/>
    <property type="match status" value="2"/>
</dbReference>
<dbReference type="InterPro" id="IPR038081">
    <property type="entry name" value="CalX-like_sf"/>
</dbReference>
<reference evidence="2" key="1">
    <citation type="journal article" date="2014" name="Front. Microbiol.">
        <title>High frequency of phylogenetically diverse reductive dehalogenase-homologous genes in deep subseafloor sedimentary metagenomes.</title>
        <authorList>
            <person name="Kawai M."/>
            <person name="Futagami T."/>
            <person name="Toyoda A."/>
            <person name="Takaki Y."/>
            <person name="Nishi S."/>
            <person name="Hori S."/>
            <person name="Arai W."/>
            <person name="Tsubouchi T."/>
            <person name="Morono Y."/>
            <person name="Uchiyama I."/>
            <person name="Ito T."/>
            <person name="Fujiyama A."/>
            <person name="Inagaki F."/>
            <person name="Takami H."/>
        </authorList>
    </citation>
    <scope>NUCLEOTIDE SEQUENCE</scope>
    <source>
        <strain evidence="2">Expedition CK06-06</strain>
    </source>
</reference>
<gene>
    <name evidence="2" type="ORF">S01H1_55161</name>
</gene>
<dbReference type="EMBL" id="BARS01035838">
    <property type="protein sequence ID" value="GAG23060.1"/>
    <property type="molecule type" value="Genomic_DNA"/>
</dbReference>
<evidence type="ECO:0000256" key="1">
    <source>
        <dbReference type="ARBA" id="ARBA00023065"/>
    </source>
</evidence>
<organism evidence="2">
    <name type="scientific">marine sediment metagenome</name>
    <dbReference type="NCBI Taxonomy" id="412755"/>
    <lineage>
        <taxon>unclassified sequences</taxon>
        <taxon>metagenomes</taxon>
        <taxon>ecological metagenomes</taxon>
    </lineage>
</organism>
<dbReference type="Gene3D" id="2.60.40.2030">
    <property type="match status" value="2"/>
</dbReference>
<feature type="non-terminal residue" evidence="2">
    <location>
        <position position="1"/>
    </location>
</feature>